<dbReference type="Gene3D" id="1.10.3210.10">
    <property type="entry name" value="Hypothetical protein af1432"/>
    <property type="match status" value="1"/>
</dbReference>
<evidence type="ECO:0000313" key="1">
    <source>
        <dbReference type="EMBL" id="UOX32552.1"/>
    </source>
</evidence>
<accession>A0ABY4HJN9</accession>
<proteinExistence type="predicted"/>
<reference evidence="1" key="1">
    <citation type="submission" date="2021-12" db="EMBL/GenBank/DDBJ databases">
        <authorList>
            <person name="Cha I.-T."/>
            <person name="Lee K.-E."/>
            <person name="Park S.-J."/>
        </authorList>
    </citation>
    <scope>NUCLEOTIDE SEQUENCE</scope>
    <source>
        <strain evidence="1">YSM-43</strain>
    </source>
</reference>
<reference evidence="1" key="2">
    <citation type="submission" date="2022-04" db="EMBL/GenBank/DDBJ databases">
        <title>Complete Genome Sequence of Flavobacterium sediminilitoris YSM-43, Isolated from a Tidal Sediment.</title>
        <authorList>
            <person name="Lee P.A."/>
        </authorList>
    </citation>
    <scope>NUCLEOTIDE SEQUENCE</scope>
    <source>
        <strain evidence="1">YSM-43</strain>
    </source>
</reference>
<organism evidence="1 2">
    <name type="scientific">Flavobacterium sediminilitoris</name>
    <dbReference type="NCBI Taxonomy" id="2024526"/>
    <lineage>
        <taxon>Bacteria</taxon>
        <taxon>Pseudomonadati</taxon>
        <taxon>Bacteroidota</taxon>
        <taxon>Flavobacteriia</taxon>
        <taxon>Flavobacteriales</taxon>
        <taxon>Flavobacteriaceae</taxon>
        <taxon>Flavobacterium</taxon>
    </lineage>
</organism>
<keyword evidence="2" id="KW-1185">Reference proteome</keyword>
<dbReference type="SUPFAM" id="SSF109604">
    <property type="entry name" value="HD-domain/PDEase-like"/>
    <property type="match status" value="1"/>
</dbReference>
<dbReference type="EMBL" id="CP090145">
    <property type="protein sequence ID" value="UOX32552.1"/>
    <property type="molecule type" value="Genomic_DNA"/>
</dbReference>
<dbReference type="RefSeq" id="WP_045968180.1">
    <property type="nucleotide sequence ID" value="NZ_CP090145.1"/>
</dbReference>
<dbReference type="PANTHER" id="PTHR35569:SF1">
    <property type="entry name" value="CYANAMIDE HYDRATASE DDI2-RELATED"/>
    <property type="match status" value="1"/>
</dbReference>
<name>A0ABY4HJN9_9FLAO</name>
<dbReference type="Proteomes" id="UP000830454">
    <property type="component" value="Chromosome"/>
</dbReference>
<dbReference type="PANTHER" id="PTHR35569">
    <property type="entry name" value="CYANAMIDE HYDRATASE DDI2-RELATED"/>
    <property type="match status" value="1"/>
</dbReference>
<evidence type="ECO:0000313" key="2">
    <source>
        <dbReference type="Proteomes" id="UP000830454"/>
    </source>
</evidence>
<protein>
    <submittedName>
        <fullName evidence="1">Nitrile hydratase</fullName>
    </submittedName>
</protein>
<sequence>MQDNFTQLGILNKNEISRFKISLIKSTLNENIKRVLTQLGLNSYAKFNFNDLTIPDSKLALLAIEEANDIYNPILLKHCYRTFFWSAGIAISEGIKTDNELLFISSILHDSGLTDKHNHICSQQCFANYGGDYAKNFVLKNGMDTNNANLVKKAIDLHLYPNVDKVKFGNEAYLLSKGAAMDVIGSHYFQLPNEFIKATHKKYSRIDFKDDIIQTIEELKHKENTRADILYKMGFNKLANKNRLDTNF</sequence>
<gene>
    <name evidence="1" type="ORF">LXD69_10860</name>
</gene>